<evidence type="ECO:0008006" key="4">
    <source>
        <dbReference type="Google" id="ProtNLM"/>
    </source>
</evidence>
<comment type="caution">
    <text evidence="2">The sequence shown here is derived from an EMBL/GenBank/DDBJ whole genome shotgun (WGS) entry which is preliminary data.</text>
</comment>
<evidence type="ECO:0000313" key="3">
    <source>
        <dbReference type="Proteomes" id="UP000187209"/>
    </source>
</evidence>
<keyword evidence="1" id="KW-0812">Transmembrane</keyword>
<reference evidence="2 3" key="1">
    <citation type="submission" date="2016-11" db="EMBL/GenBank/DDBJ databases">
        <title>The macronuclear genome of Stentor coeruleus: a giant cell with tiny introns.</title>
        <authorList>
            <person name="Slabodnick M."/>
            <person name="Ruby J.G."/>
            <person name="Reiff S.B."/>
            <person name="Swart E.C."/>
            <person name="Gosai S."/>
            <person name="Prabakaran S."/>
            <person name="Witkowska E."/>
            <person name="Larue G.E."/>
            <person name="Fisher S."/>
            <person name="Freeman R.M."/>
            <person name="Gunawardena J."/>
            <person name="Chu W."/>
            <person name="Stover N.A."/>
            <person name="Gregory B.D."/>
            <person name="Nowacki M."/>
            <person name="Derisi J."/>
            <person name="Roy S.W."/>
            <person name="Marshall W.F."/>
            <person name="Sood P."/>
        </authorList>
    </citation>
    <scope>NUCLEOTIDE SEQUENCE [LARGE SCALE GENOMIC DNA]</scope>
    <source>
        <strain evidence="2">WM001</strain>
    </source>
</reference>
<dbReference type="EMBL" id="MPUH01000242">
    <property type="protein sequence ID" value="OMJ85284.1"/>
    <property type="molecule type" value="Genomic_DNA"/>
</dbReference>
<evidence type="ECO:0000313" key="2">
    <source>
        <dbReference type="EMBL" id="OMJ85284.1"/>
    </source>
</evidence>
<keyword evidence="3" id="KW-1185">Reference proteome</keyword>
<feature type="transmembrane region" description="Helical" evidence="1">
    <location>
        <begin position="40"/>
        <end position="59"/>
    </location>
</feature>
<accession>A0A1R2C8E1</accession>
<sequence>MNNINDDHFVSFIGSTASFLSCIGRIFFGYILNHYLWKRVMSICYILTAALFITFGLILYSEFLFSFYVISMFFLSMACFNSIMIQTDRDFPRDKWILTYVTLSCIPAFTVPYIFEKFLTPEIGYTWTLCVLGAFQMMAAFQTIFHDVEIRKVEDEKLLESNEESLK</sequence>
<gene>
    <name evidence="2" type="ORF">SteCoe_13453</name>
</gene>
<dbReference type="AlphaFoldDB" id="A0A1R2C8E1"/>
<keyword evidence="1" id="KW-0472">Membrane</keyword>
<feature type="transmembrane region" description="Helical" evidence="1">
    <location>
        <begin position="12"/>
        <end position="33"/>
    </location>
</feature>
<name>A0A1R2C8E1_9CILI</name>
<organism evidence="2 3">
    <name type="scientific">Stentor coeruleus</name>
    <dbReference type="NCBI Taxonomy" id="5963"/>
    <lineage>
        <taxon>Eukaryota</taxon>
        <taxon>Sar</taxon>
        <taxon>Alveolata</taxon>
        <taxon>Ciliophora</taxon>
        <taxon>Postciliodesmatophora</taxon>
        <taxon>Heterotrichea</taxon>
        <taxon>Heterotrichida</taxon>
        <taxon>Stentoridae</taxon>
        <taxon>Stentor</taxon>
    </lineage>
</organism>
<dbReference type="OrthoDB" id="289951at2759"/>
<feature type="transmembrane region" description="Helical" evidence="1">
    <location>
        <begin position="65"/>
        <end position="85"/>
    </location>
</feature>
<feature type="transmembrane region" description="Helical" evidence="1">
    <location>
        <begin position="126"/>
        <end position="145"/>
    </location>
</feature>
<dbReference type="Proteomes" id="UP000187209">
    <property type="component" value="Unassembled WGS sequence"/>
</dbReference>
<proteinExistence type="predicted"/>
<keyword evidence="1" id="KW-1133">Transmembrane helix</keyword>
<dbReference type="InterPro" id="IPR036259">
    <property type="entry name" value="MFS_trans_sf"/>
</dbReference>
<dbReference type="Gene3D" id="1.20.1250.20">
    <property type="entry name" value="MFS general substrate transporter like domains"/>
    <property type="match status" value="1"/>
</dbReference>
<evidence type="ECO:0000256" key="1">
    <source>
        <dbReference type="SAM" id="Phobius"/>
    </source>
</evidence>
<feature type="transmembrane region" description="Helical" evidence="1">
    <location>
        <begin position="97"/>
        <end position="114"/>
    </location>
</feature>
<protein>
    <recommendedName>
        <fullName evidence="4">Major facilitator superfamily (MFS) profile domain-containing protein</fullName>
    </recommendedName>
</protein>
<dbReference type="SUPFAM" id="SSF103473">
    <property type="entry name" value="MFS general substrate transporter"/>
    <property type="match status" value="1"/>
</dbReference>